<proteinExistence type="predicted"/>
<dbReference type="EMBL" id="BARU01042745">
    <property type="protein sequence ID" value="GAH87960.1"/>
    <property type="molecule type" value="Genomic_DNA"/>
</dbReference>
<protein>
    <recommendedName>
        <fullName evidence="2">DUF502 domain-containing protein</fullName>
    </recommendedName>
</protein>
<dbReference type="PANTHER" id="PTHR31876:SF26">
    <property type="entry name" value="PROTEIN LIKE COV 2"/>
    <property type="match status" value="1"/>
</dbReference>
<organism evidence="1">
    <name type="scientific">marine sediment metagenome</name>
    <dbReference type="NCBI Taxonomy" id="412755"/>
    <lineage>
        <taxon>unclassified sequences</taxon>
        <taxon>metagenomes</taxon>
        <taxon>ecological metagenomes</taxon>
    </lineage>
</organism>
<reference evidence="1" key="1">
    <citation type="journal article" date="2014" name="Front. Microbiol.">
        <title>High frequency of phylogenetically diverse reductive dehalogenase-homologous genes in deep subseafloor sedimentary metagenomes.</title>
        <authorList>
            <person name="Kawai M."/>
            <person name="Futagami T."/>
            <person name="Toyoda A."/>
            <person name="Takaki Y."/>
            <person name="Nishi S."/>
            <person name="Hori S."/>
            <person name="Arai W."/>
            <person name="Tsubouchi T."/>
            <person name="Morono Y."/>
            <person name="Uchiyama I."/>
            <person name="Ito T."/>
            <person name="Fujiyama A."/>
            <person name="Inagaki F."/>
            <person name="Takami H."/>
        </authorList>
    </citation>
    <scope>NUCLEOTIDE SEQUENCE</scope>
    <source>
        <strain evidence="1">Expedition CK06-06</strain>
    </source>
</reference>
<dbReference type="Pfam" id="PF04367">
    <property type="entry name" value="DUF502"/>
    <property type="match status" value="1"/>
</dbReference>
<accession>X1K2U5</accession>
<dbReference type="InterPro" id="IPR007462">
    <property type="entry name" value="COV1-like"/>
</dbReference>
<evidence type="ECO:0008006" key="2">
    <source>
        <dbReference type="Google" id="ProtNLM"/>
    </source>
</evidence>
<feature type="non-terminal residue" evidence="1">
    <location>
        <position position="1"/>
    </location>
</feature>
<dbReference type="AlphaFoldDB" id="X1K2U5"/>
<sequence>LTQEEKKKMFSRVVAVEYPRKGIWSMGFVTGSGLKRVVDNVKKEFLTVLIPTSPTPFTGFVIMVPKKQTIELDMTVEEALRFAVSGGVIAPTGERAAAALQQAGLEDKKEE</sequence>
<evidence type="ECO:0000313" key="1">
    <source>
        <dbReference type="EMBL" id="GAH87960.1"/>
    </source>
</evidence>
<comment type="caution">
    <text evidence="1">The sequence shown here is derived from an EMBL/GenBank/DDBJ whole genome shotgun (WGS) entry which is preliminary data.</text>
</comment>
<dbReference type="PANTHER" id="PTHR31876">
    <property type="entry name" value="COV-LIKE PROTEIN 1"/>
    <property type="match status" value="1"/>
</dbReference>
<name>X1K2U5_9ZZZZ</name>
<gene>
    <name evidence="1" type="ORF">S03H2_65611</name>
</gene>